<name>A0A0F8WYL7_9ZZZZ</name>
<dbReference type="AlphaFoldDB" id="A0A0F8WYL7"/>
<dbReference type="EMBL" id="LAZR01062245">
    <property type="protein sequence ID" value="KKK61937.1"/>
    <property type="molecule type" value="Genomic_DNA"/>
</dbReference>
<organism evidence="1">
    <name type="scientific">marine sediment metagenome</name>
    <dbReference type="NCBI Taxonomy" id="412755"/>
    <lineage>
        <taxon>unclassified sequences</taxon>
        <taxon>metagenomes</taxon>
        <taxon>ecological metagenomes</taxon>
    </lineage>
</organism>
<reference evidence="1" key="1">
    <citation type="journal article" date="2015" name="Nature">
        <title>Complex archaea that bridge the gap between prokaryotes and eukaryotes.</title>
        <authorList>
            <person name="Spang A."/>
            <person name="Saw J.H."/>
            <person name="Jorgensen S.L."/>
            <person name="Zaremba-Niedzwiedzka K."/>
            <person name="Martijn J."/>
            <person name="Lind A.E."/>
            <person name="van Eijk R."/>
            <person name="Schleper C."/>
            <person name="Guy L."/>
            <person name="Ettema T.J."/>
        </authorList>
    </citation>
    <scope>NUCLEOTIDE SEQUENCE</scope>
</reference>
<feature type="non-terminal residue" evidence="1">
    <location>
        <position position="1"/>
    </location>
</feature>
<protein>
    <submittedName>
        <fullName evidence="1">Uncharacterized protein</fullName>
    </submittedName>
</protein>
<sequence length="82" mass="9555">PMKQLTNLEKKVRKRIAKASKRGRYLIVTRRGRRDRPGRKKKGIRCNSCGNMLAKYHNHGLCDNCLSKNESKVMKIPEMTEK</sequence>
<proteinExistence type="predicted"/>
<comment type="caution">
    <text evidence="1">The sequence shown here is derived from an EMBL/GenBank/DDBJ whole genome shotgun (WGS) entry which is preliminary data.</text>
</comment>
<gene>
    <name evidence="1" type="ORF">LCGC14_3009370</name>
</gene>
<evidence type="ECO:0000313" key="1">
    <source>
        <dbReference type="EMBL" id="KKK61937.1"/>
    </source>
</evidence>
<accession>A0A0F8WYL7</accession>